<dbReference type="GO" id="GO:0005737">
    <property type="term" value="C:cytoplasm"/>
    <property type="evidence" value="ECO:0007669"/>
    <property type="project" value="TreeGrafter"/>
</dbReference>
<dbReference type="PROSITE" id="PS51352">
    <property type="entry name" value="THIOREDOXIN_2"/>
    <property type="match status" value="1"/>
</dbReference>
<proteinExistence type="predicted"/>
<comment type="caution">
    <text evidence="6">The sequence shown here is derived from an EMBL/GenBank/DDBJ whole genome shotgun (WGS) entry which is preliminary data.</text>
</comment>
<evidence type="ECO:0000313" key="7">
    <source>
        <dbReference type="Proteomes" id="UP000245383"/>
    </source>
</evidence>
<dbReference type="AlphaFoldDB" id="A0A2T9YGW9"/>
<dbReference type="PROSITE" id="PS00194">
    <property type="entry name" value="THIOREDOXIN_1"/>
    <property type="match status" value="1"/>
</dbReference>
<keyword evidence="4" id="KW-0676">Redox-active center</keyword>
<organism evidence="6 7">
    <name type="scientific">Smittium simulii</name>
    <dbReference type="NCBI Taxonomy" id="133385"/>
    <lineage>
        <taxon>Eukaryota</taxon>
        <taxon>Fungi</taxon>
        <taxon>Fungi incertae sedis</taxon>
        <taxon>Zoopagomycota</taxon>
        <taxon>Kickxellomycotina</taxon>
        <taxon>Harpellomycetes</taxon>
        <taxon>Harpellales</taxon>
        <taxon>Legeriomycetaceae</taxon>
        <taxon>Smittium</taxon>
    </lineage>
</organism>
<evidence type="ECO:0000313" key="6">
    <source>
        <dbReference type="EMBL" id="PVU91524.1"/>
    </source>
</evidence>
<name>A0A2T9YGW9_9FUNG</name>
<dbReference type="InterPro" id="IPR017937">
    <property type="entry name" value="Thioredoxin_CS"/>
</dbReference>
<dbReference type="Gene3D" id="3.40.30.10">
    <property type="entry name" value="Glutaredoxin"/>
    <property type="match status" value="1"/>
</dbReference>
<keyword evidence="3" id="KW-1015">Disulfide bond</keyword>
<dbReference type="InterPro" id="IPR036249">
    <property type="entry name" value="Thioredoxin-like_sf"/>
</dbReference>
<evidence type="ECO:0000256" key="2">
    <source>
        <dbReference type="ARBA" id="ARBA00022982"/>
    </source>
</evidence>
<dbReference type="CDD" id="cd02947">
    <property type="entry name" value="TRX_family"/>
    <property type="match status" value="1"/>
</dbReference>
<dbReference type="NCBIfam" id="TIGR01068">
    <property type="entry name" value="thioredoxin"/>
    <property type="match status" value="1"/>
</dbReference>
<dbReference type="GO" id="GO:0015035">
    <property type="term" value="F:protein-disulfide reductase activity"/>
    <property type="evidence" value="ECO:0007669"/>
    <property type="project" value="InterPro"/>
</dbReference>
<dbReference type="STRING" id="133385.A0A2T9YGW9"/>
<keyword evidence="7" id="KW-1185">Reference proteome</keyword>
<dbReference type="PANTHER" id="PTHR45663">
    <property type="entry name" value="GEO12009P1"/>
    <property type="match status" value="1"/>
</dbReference>
<dbReference type="Pfam" id="PF00085">
    <property type="entry name" value="Thioredoxin"/>
    <property type="match status" value="1"/>
</dbReference>
<sequence>MNALKSSTSFTALSFARRSSIKHLSPNVSSRLYSIRTEKGGEVMHVTETTFKDSVLDSKIPTLVDFYADWCGPCRLISPLLEAAVKNSGSVNLAKIDIEQQQALASKYQISSLPTVVAFKDGENVDSFIGFKDQKFINEFIAKLST</sequence>
<dbReference type="PANTHER" id="PTHR45663:SF11">
    <property type="entry name" value="GEO12009P1"/>
    <property type="match status" value="1"/>
</dbReference>
<evidence type="ECO:0000259" key="5">
    <source>
        <dbReference type="PROSITE" id="PS51352"/>
    </source>
</evidence>
<evidence type="ECO:0000256" key="4">
    <source>
        <dbReference type="ARBA" id="ARBA00023284"/>
    </source>
</evidence>
<dbReference type="InterPro" id="IPR013766">
    <property type="entry name" value="Thioredoxin_domain"/>
</dbReference>
<keyword evidence="2" id="KW-0249">Electron transport</keyword>
<gene>
    <name evidence="6" type="ORF">BB561_004363</name>
</gene>
<feature type="domain" description="Thioredoxin" evidence="5">
    <location>
        <begin position="24"/>
        <end position="146"/>
    </location>
</feature>
<dbReference type="EMBL" id="MBFR01000197">
    <property type="protein sequence ID" value="PVU91524.1"/>
    <property type="molecule type" value="Genomic_DNA"/>
</dbReference>
<accession>A0A2T9YGW9</accession>
<dbReference type="PRINTS" id="PR00421">
    <property type="entry name" value="THIOREDOXIN"/>
</dbReference>
<dbReference type="OrthoDB" id="2121326at2759"/>
<dbReference type="Proteomes" id="UP000245383">
    <property type="component" value="Unassembled WGS sequence"/>
</dbReference>
<dbReference type="SUPFAM" id="SSF52833">
    <property type="entry name" value="Thioredoxin-like"/>
    <property type="match status" value="1"/>
</dbReference>
<keyword evidence="1" id="KW-0813">Transport</keyword>
<dbReference type="InterPro" id="IPR005746">
    <property type="entry name" value="Thioredoxin"/>
</dbReference>
<dbReference type="FunFam" id="3.40.30.10:FF:000001">
    <property type="entry name" value="Thioredoxin"/>
    <property type="match status" value="1"/>
</dbReference>
<reference evidence="6 7" key="1">
    <citation type="journal article" date="2018" name="MBio">
        <title>Comparative Genomics Reveals the Core Gene Toolbox for the Fungus-Insect Symbiosis.</title>
        <authorList>
            <person name="Wang Y."/>
            <person name="Stata M."/>
            <person name="Wang W."/>
            <person name="Stajich J.E."/>
            <person name="White M.M."/>
            <person name="Moncalvo J.M."/>
        </authorList>
    </citation>
    <scope>NUCLEOTIDE SEQUENCE [LARGE SCALE GENOMIC DNA]</scope>
    <source>
        <strain evidence="6 7">SWE-8-4</strain>
    </source>
</reference>
<evidence type="ECO:0000256" key="1">
    <source>
        <dbReference type="ARBA" id="ARBA00022448"/>
    </source>
</evidence>
<protein>
    <recommendedName>
        <fullName evidence="5">Thioredoxin domain-containing protein</fullName>
    </recommendedName>
</protein>
<evidence type="ECO:0000256" key="3">
    <source>
        <dbReference type="ARBA" id="ARBA00023157"/>
    </source>
</evidence>